<accession>A0A2N8UDZ5</accession>
<sequence>MTTSKFFSFALLATTIALARGMAIKPTGAETIHLAKRGYADCLKAMFKSVLDSKPADADAAVCFSGNDYGITFQDRYSYQSAGSQDCYKKEGLIKHKNHYDCWYFLGVNDVKYNSDTGPDNLAQWFNGARCSFTYGTLSCFPS</sequence>
<feature type="domain" description="DUF7888" evidence="2">
    <location>
        <begin position="44"/>
        <end position="137"/>
    </location>
</feature>
<evidence type="ECO:0000313" key="3">
    <source>
        <dbReference type="EMBL" id="SJX63011.1"/>
    </source>
</evidence>
<reference evidence="3 4" key="1">
    <citation type="submission" date="2017-02" db="EMBL/GenBank/DDBJ databases">
        <authorList>
            <person name="Peterson S.W."/>
        </authorList>
    </citation>
    <scope>NUCLEOTIDE SEQUENCE [LARGE SCALE GENOMIC DNA]</scope>
    <source>
        <strain evidence="3 4">SRS1_H2-8</strain>
    </source>
</reference>
<evidence type="ECO:0000259" key="2">
    <source>
        <dbReference type="Pfam" id="PF25411"/>
    </source>
</evidence>
<dbReference type="Pfam" id="PF25411">
    <property type="entry name" value="DUF7888"/>
    <property type="match status" value="1"/>
</dbReference>
<dbReference type="AlphaFoldDB" id="A0A2N8UDZ5"/>
<proteinExistence type="predicted"/>
<evidence type="ECO:0000256" key="1">
    <source>
        <dbReference type="SAM" id="SignalP"/>
    </source>
</evidence>
<feature type="chain" id="PRO_5014666969" description="DUF7888 domain-containing protein" evidence="1">
    <location>
        <begin position="22"/>
        <end position="143"/>
    </location>
</feature>
<name>A0A2N8UDZ5_9BASI</name>
<feature type="signal peptide" evidence="1">
    <location>
        <begin position="1"/>
        <end position="21"/>
    </location>
</feature>
<evidence type="ECO:0000313" key="4">
    <source>
        <dbReference type="Proteomes" id="UP000239563"/>
    </source>
</evidence>
<keyword evidence="1" id="KW-0732">Signal</keyword>
<dbReference type="InterPro" id="IPR057210">
    <property type="entry name" value="DUF7888"/>
</dbReference>
<dbReference type="EMBL" id="LT795059">
    <property type="protein sequence ID" value="SJX63011.1"/>
    <property type="molecule type" value="Genomic_DNA"/>
</dbReference>
<protein>
    <recommendedName>
        <fullName evidence="2">DUF7888 domain-containing protein</fullName>
    </recommendedName>
</protein>
<gene>
    <name evidence="3" type="ORF">SRS1_13834</name>
</gene>
<organism evidence="3 4">
    <name type="scientific">Sporisorium reilianum f. sp. reilianum</name>
    <dbReference type="NCBI Taxonomy" id="72559"/>
    <lineage>
        <taxon>Eukaryota</taxon>
        <taxon>Fungi</taxon>
        <taxon>Dikarya</taxon>
        <taxon>Basidiomycota</taxon>
        <taxon>Ustilaginomycotina</taxon>
        <taxon>Ustilaginomycetes</taxon>
        <taxon>Ustilaginales</taxon>
        <taxon>Ustilaginaceae</taxon>
        <taxon>Sporisorium</taxon>
    </lineage>
</organism>
<dbReference type="Proteomes" id="UP000239563">
    <property type="component" value="Chromosome VI"/>
</dbReference>